<evidence type="ECO:0000256" key="4">
    <source>
        <dbReference type="ARBA" id="ARBA00022840"/>
    </source>
</evidence>
<keyword evidence="4" id="KW-0067">ATP-binding</keyword>
<evidence type="ECO:0000313" key="9">
    <source>
        <dbReference type="EMBL" id="CAK9440309.1"/>
    </source>
</evidence>
<sequence length="895" mass="99832">MIRFSARTLVLLLSVATFACAAIVGIDLGSQFTKSVLLAPAVPFEIILTDEGSRKEKTGIQLFTEQNLEENYDSQLVSLAMVLDDIRDRAAQDLGGKLPAIIDVAINIPAASSQVVRRAYLDSLNLANVSSVLGLVEDGTAVALNFVSNQQFDNVEKEYYIVFDAGAGSTKATLFSVKQLNGQTVVEMESVGSDENFGGQVLTNSIHELIEGKALNHFGLDHLPEKTSKRLYTVAEKAKTVLSANSEFSTVVESVYDDEDFKVYVTREEFEDVNSDLMQHVTQPVLDALKLGGVEVEDVKSVILNGGSTRIPFVKEHIALLFGEEKISKSVNTDESAALGTTQRGLQLKINSAKDIQLIEKCHHNYEVGVNDSDESLMVFASGAVVGTTKSIELDLENNNDNKDIVTITLYEDGSLLKSYQLDGIDSKLSCKSGEKKKLNATFEINESKIFDLVALRAHCVKKETSFLGNLLKKDNSEKDTNDNDNDNDNENGKEVDDKVEVEGERLNTTSSTSPQKPKTKFAATIAIPIPKASFPHVQPLNDTTRRVLLKEIARLHKLEEEKLQSEEIRNELESQLYQFRETLEIHEAELKKELTEDEIASYFEYITDLIEWFDFDSDEVSLDDLKNKIDEVKEKEFEVKKHVRMTSTDLSKEGMRKLHEDGTKLLMSIQSSMLKLGQGVSDMRKKYQDSNLDFDKENDRIKLKSAGQENQMLSFDRNLAEYKEIITKIGELIEISDAKFNEISKRELYTFHDMLAKGVSEMLLDLIKLESSHGERMKLLEEQYGKLLARQQQKEYRKKLRKAAKEAEKKKTKESDKAEEVSEAATESGTLEHSETIETASTENDANTEEVTSSSLSSSSSSTTEASESSETTADTVSEPPAVTSETHLEHDEL</sequence>
<comment type="subcellular location">
    <subcellularLocation>
        <location evidence="1">Endoplasmic reticulum lumen</location>
    </subcellularLocation>
</comment>
<evidence type="ECO:0000313" key="10">
    <source>
        <dbReference type="Proteomes" id="UP001497383"/>
    </source>
</evidence>
<dbReference type="PANTHER" id="PTHR45639:SF3">
    <property type="entry name" value="HYPOXIA UP-REGULATED PROTEIN 1"/>
    <property type="match status" value="1"/>
</dbReference>
<keyword evidence="6" id="KW-0175">Coiled coil</keyword>
<dbReference type="Pfam" id="PF00012">
    <property type="entry name" value="HSP70"/>
    <property type="match status" value="1"/>
</dbReference>
<evidence type="ECO:0000256" key="3">
    <source>
        <dbReference type="ARBA" id="ARBA00022741"/>
    </source>
</evidence>
<dbReference type="GeneID" id="92209605"/>
<feature type="compositionally biased region" description="Basic and acidic residues" evidence="7">
    <location>
        <begin position="804"/>
        <end position="821"/>
    </location>
</feature>
<feature type="coiled-coil region" evidence="6">
    <location>
        <begin position="556"/>
        <end position="590"/>
    </location>
</feature>
<name>A0ABP0ZV92_9ASCO</name>
<accession>A0ABP0ZV92</accession>
<keyword evidence="5" id="KW-0143">Chaperone</keyword>
<evidence type="ECO:0000256" key="1">
    <source>
        <dbReference type="ARBA" id="ARBA00004319"/>
    </source>
</evidence>
<dbReference type="PANTHER" id="PTHR45639">
    <property type="entry name" value="HSC70CB, ISOFORM G-RELATED"/>
    <property type="match status" value="1"/>
</dbReference>
<feature type="region of interest" description="Disordered" evidence="7">
    <location>
        <begin position="800"/>
        <end position="895"/>
    </location>
</feature>
<keyword evidence="3" id="KW-0547">Nucleotide-binding</keyword>
<gene>
    <name evidence="9" type="ORF">LODBEIA_P44090</name>
</gene>
<feature type="compositionally biased region" description="Basic and acidic residues" evidence="7">
    <location>
        <begin position="491"/>
        <end position="506"/>
    </location>
</feature>
<dbReference type="PRINTS" id="PR00301">
    <property type="entry name" value="HEATSHOCK70"/>
</dbReference>
<dbReference type="Gene3D" id="3.30.420.40">
    <property type="match status" value="2"/>
</dbReference>
<dbReference type="InterPro" id="IPR018181">
    <property type="entry name" value="Heat_shock_70_CS"/>
</dbReference>
<dbReference type="EMBL" id="OZ022409">
    <property type="protein sequence ID" value="CAK9440309.1"/>
    <property type="molecule type" value="Genomic_DNA"/>
</dbReference>
<keyword evidence="10" id="KW-1185">Reference proteome</keyword>
<evidence type="ECO:0000256" key="7">
    <source>
        <dbReference type="SAM" id="MobiDB-lite"/>
    </source>
</evidence>
<dbReference type="InterPro" id="IPR013126">
    <property type="entry name" value="Hsp_70_fam"/>
</dbReference>
<dbReference type="Proteomes" id="UP001497383">
    <property type="component" value="Chromosome 5"/>
</dbReference>
<feature type="region of interest" description="Disordered" evidence="7">
    <location>
        <begin position="474"/>
        <end position="520"/>
    </location>
</feature>
<organism evidence="9 10">
    <name type="scientific">Lodderomyces beijingensis</name>
    <dbReference type="NCBI Taxonomy" id="1775926"/>
    <lineage>
        <taxon>Eukaryota</taxon>
        <taxon>Fungi</taxon>
        <taxon>Dikarya</taxon>
        <taxon>Ascomycota</taxon>
        <taxon>Saccharomycotina</taxon>
        <taxon>Pichiomycetes</taxon>
        <taxon>Debaryomycetaceae</taxon>
        <taxon>Candida/Lodderomyces clade</taxon>
        <taxon>Lodderomyces</taxon>
    </lineage>
</organism>
<feature type="coiled-coil region" evidence="6">
    <location>
        <begin position="616"/>
        <end position="643"/>
    </location>
</feature>
<dbReference type="Gene3D" id="3.90.640.10">
    <property type="entry name" value="Actin, Chain A, domain 4"/>
    <property type="match status" value="1"/>
</dbReference>
<feature type="chain" id="PRO_5047436510" evidence="8">
    <location>
        <begin position="22"/>
        <end position="895"/>
    </location>
</feature>
<evidence type="ECO:0000256" key="6">
    <source>
        <dbReference type="SAM" id="Coils"/>
    </source>
</evidence>
<evidence type="ECO:0000256" key="8">
    <source>
        <dbReference type="SAM" id="SignalP"/>
    </source>
</evidence>
<dbReference type="SUPFAM" id="SSF53067">
    <property type="entry name" value="Actin-like ATPase domain"/>
    <property type="match status" value="2"/>
</dbReference>
<proteinExistence type="predicted"/>
<dbReference type="PROSITE" id="PS51257">
    <property type="entry name" value="PROKAR_LIPOPROTEIN"/>
    <property type="match status" value="1"/>
</dbReference>
<feature type="signal peptide" evidence="8">
    <location>
        <begin position="1"/>
        <end position="21"/>
    </location>
</feature>
<reference evidence="9 10" key="1">
    <citation type="submission" date="2024-03" db="EMBL/GenBank/DDBJ databases">
        <authorList>
            <person name="Brejova B."/>
        </authorList>
    </citation>
    <scope>NUCLEOTIDE SEQUENCE [LARGE SCALE GENOMIC DNA]</scope>
    <source>
        <strain evidence="9 10">CBS 14171</strain>
    </source>
</reference>
<keyword evidence="2 8" id="KW-0732">Signal</keyword>
<dbReference type="PROSITE" id="PS01036">
    <property type="entry name" value="HSP70_3"/>
    <property type="match status" value="1"/>
</dbReference>
<feature type="compositionally biased region" description="Low complexity" evidence="7">
    <location>
        <begin position="850"/>
        <end position="880"/>
    </location>
</feature>
<protein>
    <submittedName>
        <fullName evidence="9">Uncharacterized protein</fullName>
    </submittedName>
</protein>
<dbReference type="InterPro" id="IPR043129">
    <property type="entry name" value="ATPase_NBD"/>
</dbReference>
<dbReference type="RefSeq" id="XP_066831347.1">
    <property type="nucleotide sequence ID" value="XM_066974627.1"/>
</dbReference>
<evidence type="ECO:0000256" key="5">
    <source>
        <dbReference type="ARBA" id="ARBA00023186"/>
    </source>
</evidence>
<evidence type="ECO:0000256" key="2">
    <source>
        <dbReference type="ARBA" id="ARBA00022729"/>
    </source>
</evidence>